<dbReference type="Proteomes" id="UP001181622">
    <property type="component" value="Unassembled WGS sequence"/>
</dbReference>
<dbReference type="InterPro" id="IPR029052">
    <property type="entry name" value="Metallo-depent_PP-like"/>
</dbReference>
<dbReference type="InterPro" id="IPR004843">
    <property type="entry name" value="Calcineurin-like_PHP"/>
</dbReference>
<dbReference type="SUPFAM" id="SSF56300">
    <property type="entry name" value="Metallo-dependent phosphatases"/>
    <property type="match status" value="1"/>
</dbReference>
<evidence type="ECO:0000313" key="2">
    <source>
        <dbReference type="EMBL" id="MDR4305950.1"/>
    </source>
</evidence>
<dbReference type="PANTHER" id="PTHR37844">
    <property type="entry name" value="SER/THR PROTEIN PHOSPHATASE SUPERFAMILY (AFU_ORTHOLOGUE AFUA_1G14840)"/>
    <property type="match status" value="1"/>
</dbReference>
<sequence>MKISVLSDLHIDIHPYTAALAPDAAVVVLAGDVCERLDKSLPWLAAEIKARGYEVIYVPGNHDWYASRAFGHTSTIDGDLARGRELAAELGIHLLAEGEAVTIGGVRFAGATLWTDYNVAGEPAIAIGVANDRHRGMNDHRRIKVAAAGYGRFRPVDALAAHRAQLAALEAILAETFDGPTVVITHHAPHPRSLRHGEVRETIDASYASDLTEVIERWKPAVWIHGHVHKNQDYRVADTRIVANPRGYVVTKGQGRSQTVEVENPAHDPGFAITV</sequence>
<dbReference type="Gene3D" id="3.60.21.10">
    <property type="match status" value="1"/>
</dbReference>
<name>A0ABU1DCZ7_9HYPH</name>
<dbReference type="EMBL" id="JADBEO010000007">
    <property type="protein sequence ID" value="MDR4305950.1"/>
    <property type="molecule type" value="Genomic_DNA"/>
</dbReference>
<comment type="caution">
    <text evidence="2">The sequence shown here is derived from an EMBL/GenBank/DDBJ whole genome shotgun (WGS) entry which is preliminary data.</text>
</comment>
<protein>
    <submittedName>
        <fullName evidence="2">Metallophosphoesterase family protein</fullName>
    </submittedName>
</protein>
<proteinExistence type="predicted"/>
<evidence type="ECO:0000259" key="1">
    <source>
        <dbReference type="Pfam" id="PF00149"/>
    </source>
</evidence>
<dbReference type="PANTHER" id="PTHR37844:SF2">
    <property type="entry name" value="SER_THR PROTEIN PHOSPHATASE SUPERFAMILY (AFU_ORTHOLOGUE AFUA_1G14840)"/>
    <property type="match status" value="1"/>
</dbReference>
<organism evidence="2 3">
    <name type="scientific">Chelatococcus sambhunathii</name>
    <dbReference type="NCBI Taxonomy" id="363953"/>
    <lineage>
        <taxon>Bacteria</taxon>
        <taxon>Pseudomonadati</taxon>
        <taxon>Pseudomonadota</taxon>
        <taxon>Alphaproteobacteria</taxon>
        <taxon>Hyphomicrobiales</taxon>
        <taxon>Chelatococcaceae</taxon>
        <taxon>Chelatococcus</taxon>
    </lineage>
</organism>
<reference evidence="2" key="1">
    <citation type="submission" date="2020-10" db="EMBL/GenBank/DDBJ databases">
        <authorList>
            <person name="Abbas A."/>
            <person name="Razzaq R."/>
            <person name="Waqas M."/>
            <person name="Abbas N."/>
            <person name="Nielsen T.K."/>
            <person name="Hansen L.H."/>
            <person name="Hussain S."/>
            <person name="Shahid M."/>
        </authorList>
    </citation>
    <scope>NUCLEOTIDE SEQUENCE</scope>
    <source>
        <strain evidence="2">S14</strain>
    </source>
</reference>
<dbReference type="RefSeq" id="WP_309389366.1">
    <property type="nucleotide sequence ID" value="NZ_JADBEO010000007.1"/>
</dbReference>
<gene>
    <name evidence="2" type="ORF">IHQ68_04835</name>
</gene>
<keyword evidence="3" id="KW-1185">Reference proteome</keyword>
<evidence type="ECO:0000313" key="3">
    <source>
        <dbReference type="Proteomes" id="UP001181622"/>
    </source>
</evidence>
<feature type="domain" description="Calcineurin-like phosphoesterase" evidence="1">
    <location>
        <begin position="1"/>
        <end position="230"/>
    </location>
</feature>
<dbReference type="Pfam" id="PF00149">
    <property type="entry name" value="Metallophos"/>
    <property type="match status" value="1"/>
</dbReference>
<accession>A0ABU1DCZ7</accession>